<evidence type="ECO:0000313" key="1">
    <source>
        <dbReference type="EMBL" id="KAG0272300.1"/>
    </source>
</evidence>
<gene>
    <name evidence="1" type="ORF">BGZ95_011957</name>
</gene>
<keyword evidence="2" id="KW-1185">Reference proteome</keyword>
<sequence length="408" mass="46253">MDTKETHALSLPEIVVTIGKAIPLWVPEYVKGETVWYLRPKDLIAASKINRLFHTVLTPILWTVYANPCDRSRRRSLGYYIGHGLSQRIRTSIIEKNSVYFRNNADTLEELELLSCQYSIVVEDTPMNEFCNDLELSPTSSKVVEEERRVEGAQLDQGQSLLLPRLKSFRVDFRTNGECCPNLRSVQIPEVHFESPSYTLISSDVASCLVDACAPGNMVHAALRCDRFESKLRDSLLIHRDKLEVLELGVYLETTTEALENICQVVEGCRRLKRLSVYNYSRAYKAKDASILLAGMKGCFELEHLVLAGFPFIDRTSRNARSEKVRTEQFLNETKDEVHASVALLPPGWRYSARGVAGSSEASSIKMLRDMTFEAVCHLSELKTVALNRDWFDVEYCSSSEYIVGCRS</sequence>
<evidence type="ECO:0000313" key="2">
    <source>
        <dbReference type="Proteomes" id="UP001194580"/>
    </source>
</evidence>
<reference evidence="1" key="1">
    <citation type="journal article" date="2020" name="Fungal Divers.">
        <title>Resolving the Mortierellaceae phylogeny through synthesis of multi-gene phylogenetics and phylogenomics.</title>
        <authorList>
            <person name="Vandepol N."/>
            <person name="Liber J."/>
            <person name="Desiro A."/>
            <person name="Na H."/>
            <person name="Kennedy M."/>
            <person name="Barry K."/>
            <person name="Grigoriev I.V."/>
            <person name="Miller A.N."/>
            <person name="O'Donnell K."/>
            <person name="Stajich J.E."/>
            <person name="Bonito G."/>
        </authorList>
    </citation>
    <scope>NUCLEOTIDE SEQUENCE</scope>
    <source>
        <strain evidence="1">NRRL 28262</strain>
    </source>
</reference>
<comment type="caution">
    <text evidence="1">The sequence shown here is derived from an EMBL/GenBank/DDBJ whole genome shotgun (WGS) entry which is preliminary data.</text>
</comment>
<dbReference type="Gene3D" id="3.80.10.10">
    <property type="entry name" value="Ribonuclease Inhibitor"/>
    <property type="match status" value="1"/>
</dbReference>
<dbReference type="InterPro" id="IPR032675">
    <property type="entry name" value="LRR_dom_sf"/>
</dbReference>
<name>A0AAD4H4W4_9FUNG</name>
<protein>
    <submittedName>
        <fullName evidence="1">Uncharacterized protein</fullName>
    </submittedName>
</protein>
<organism evidence="1 2">
    <name type="scientific">Linnemannia exigua</name>
    <dbReference type="NCBI Taxonomy" id="604196"/>
    <lineage>
        <taxon>Eukaryota</taxon>
        <taxon>Fungi</taxon>
        <taxon>Fungi incertae sedis</taxon>
        <taxon>Mucoromycota</taxon>
        <taxon>Mortierellomycotina</taxon>
        <taxon>Mortierellomycetes</taxon>
        <taxon>Mortierellales</taxon>
        <taxon>Mortierellaceae</taxon>
        <taxon>Linnemannia</taxon>
    </lineage>
</organism>
<dbReference type="EMBL" id="JAAAIL010000954">
    <property type="protein sequence ID" value="KAG0272300.1"/>
    <property type="molecule type" value="Genomic_DNA"/>
</dbReference>
<dbReference type="Proteomes" id="UP001194580">
    <property type="component" value="Unassembled WGS sequence"/>
</dbReference>
<accession>A0AAD4H4W4</accession>
<dbReference type="AlphaFoldDB" id="A0AAD4H4W4"/>
<proteinExistence type="predicted"/>
<dbReference type="SUPFAM" id="SSF52047">
    <property type="entry name" value="RNI-like"/>
    <property type="match status" value="1"/>
</dbReference>